<dbReference type="Pfam" id="PF01568">
    <property type="entry name" value="Molydop_binding"/>
    <property type="match status" value="1"/>
</dbReference>
<dbReference type="GO" id="GO:0008863">
    <property type="term" value="F:formate dehydrogenase (NAD+) activity"/>
    <property type="evidence" value="ECO:0007669"/>
    <property type="project" value="UniProtKB-EC"/>
</dbReference>
<dbReference type="InterPro" id="IPR006656">
    <property type="entry name" value="Mopterin_OxRdtase"/>
</dbReference>
<dbReference type="RefSeq" id="WP_377917275.1">
    <property type="nucleotide sequence ID" value="NZ_JBHRZT010000068.1"/>
</dbReference>
<evidence type="ECO:0000256" key="3">
    <source>
        <dbReference type="ARBA" id="ARBA00007023"/>
    </source>
</evidence>
<evidence type="ECO:0000259" key="14">
    <source>
        <dbReference type="PROSITE" id="PS51379"/>
    </source>
</evidence>
<evidence type="ECO:0000256" key="5">
    <source>
        <dbReference type="ARBA" id="ARBA00022505"/>
    </source>
</evidence>
<dbReference type="InterPro" id="IPR019574">
    <property type="entry name" value="NADH_UbQ_OxRdtase_Gsu_4Fe4S-bd"/>
</dbReference>
<keyword evidence="8" id="KW-0677">Repeat</keyword>
<dbReference type="InterPro" id="IPR009010">
    <property type="entry name" value="Asp_de-COase-like_dom_sf"/>
</dbReference>
<dbReference type="Gene3D" id="3.10.20.740">
    <property type="match status" value="1"/>
</dbReference>
<dbReference type="PANTHER" id="PTHR43105:SF14">
    <property type="entry name" value="FORMATE DEHYDROGENASE H"/>
    <property type="match status" value="1"/>
</dbReference>
<feature type="domain" description="4Fe-4S ferredoxin-type" evidence="14">
    <location>
        <begin position="183"/>
        <end position="212"/>
    </location>
</feature>
<keyword evidence="6" id="KW-0001">2Fe-2S</keyword>
<dbReference type="Gene3D" id="3.40.50.740">
    <property type="match status" value="1"/>
</dbReference>
<dbReference type="InterPro" id="IPR017900">
    <property type="entry name" value="4Fe4S_Fe_S_CS"/>
</dbReference>
<comment type="cofactor">
    <cofactor evidence="2">
        <name>[4Fe-4S] cluster</name>
        <dbReference type="ChEBI" id="CHEBI:49883"/>
    </cofactor>
</comment>
<dbReference type="Gene3D" id="3.40.228.10">
    <property type="entry name" value="Dimethylsulfoxide Reductase, domain 2"/>
    <property type="match status" value="1"/>
</dbReference>
<dbReference type="PROSITE" id="PS51669">
    <property type="entry name" value="4FE4S_MOW_BIS_MGD"/>
    <property type="match status" value="1"/>
</dbReference>
<comment type="cofactor">
    <cofactor evidence="1">
        <name>Mo-bis(molybdopterin guanine dinucleotide)</name>
        <dbReference type="ChEBI" id="CHEBI:60539"/>
    </cofactor>
</comment>
<dbReference type="PROSITE" id="PS00932">
    <property type="entry name" value="MOLYBDOPTERIN_PROK_3"/>
    <property type="match status" value="1"/>
</dbReference>
<dbReference type="PROSITE" id="PS00551">
    <property type="entry name" value="MOLYBDOPTERIN_PROK_1"/>
    <property type="match status" value="1"/>
</dbReference>
<dbReference type="SUPFAM" id="SSF50692">
    <property type="entry name" value="ADC-like"/>
    <property type="match status" value="1"/>
</dbReference>
<dbReference type="Pfam" id="PF10588">
    <property type="entry name" value="NADH-G_4Fe-4S_3"/>
    <property type="match status" value="1"/>
</dbReference>
<keyword evidence="10" id="KW-0408">Iron</keyword>
<dbReference type="NCBIfam" id="TIGR01591">
    <property type="entry name" value="Fdh-alpha"/>
    <property type="match status" value="1"/>
</dbReference>
<feature type="domain" description="2Fe-2S ferredoxin-type" evidence="13">
    <location>
        <begin position="4"/>
        <end position="80"/>
    </location>
</feature>
<dbReference type="SMART" id="SM00926">
    <property type="entry name" value="Molybdop_Fe4S4"/>
    <property type="match status" value="1"/>
</dbReference>
<proteinExistence type="inferred from homology"/>
<dbReference type="Pfam" id="PF04879">
    <property type="entry name" value="Molybdop_Fe4S4"/>
    <property type="match status" value="1"/>
</dbReference>
<dbReference type="SUPFAM" id="SSF53706">
    <property type="entry name" value="Formate dehydrogenase/DMSO reductase, domains 1-3"/>
    <property type="match status" value="1"/>
</dbReference>
<dbReference type="InterPro" id="IPR006963">
    <property type="entry name" value="Mopterin_OxRdtase_4Fe-4S_dom"/>
</dbReference>
<evidence type="ECO:0000259" key="13">
    <source>
        <dbReference type="PROSITE" id="PS51085"/>
    </source>
</evidence>
<gene>
    <name evidence="17" type="primary">fdhF</name>
    <name evidence="17" type="ORF">ACFOU2_17415</name>
</gene>
<dbReference type="InterPro" id="IPR050123">
    <property type="entry name" value="Prok_molybdopt-oxidoreductase"/>
</dbReference>
<feature type="domain" description="4Fe-4S Mo/W bis-MGD-type" evidence="15">
    <location>
        <begin position="259"/>
        <end position="315"/>
    </location>
</feature>
<dbReference type="Pfam" id="PF12838">
    <property type="entry name" value="Fer4_7"/>
    <property type="match status" value="1"/>
</dbReference>
<dbReference type="InterPro" id="IPR006655">
    <property type="entry name" value="Mopterin_OxRdtase_prok_CS"/>
</dbReference>
<dbReference type="InterPro" id="IPR006478">
    <property type="entry name" value="Formate_DH_asu"/>
</dbReference>
<evidence type="ECO:0000256" key="10">
    <source>
        <dbReference type="ARBA" id="ARBA00023004"/>
    </source>
</evidence>
<keyword evidence="4" id="KW-0004">4Fe-4S</keyword>
<evidence type="ECO:0000256" key="9">
    <source>
        <dbReference type="ARBA" id="ARBA00023002"/>
    </source>
</evidence>
<dbReference type="SUPFAM" id="SSF54292">
    <property type="entry name" value="2Fe-2S ferredoxin-like"/>
    <property type="match status" value="1"/>
</dbReference>
<dbReference type="Gene3D" id="2.20.25.90">
    <property type="entry name" value="ADC-like domains"/>
    <property type="match status" value="1"/>
</dbReference>
<evidence type="ECO:0000256" key="1">
    <source>
        <dbReference type="ARBA" id="ARBA00001942"/>
    </source>
</evidence>
<evidence type="ECO:0000256" key="7">
    <source>
        <dbReference type="ARBA" id="ARBA00022723"/>
    </source>
</evidence>
<protein>
    <submittedName>
        <fullName evidence="17">Formate dehydrogenase subunit alpha</fullName>
        <ecNumber evidence="17">1.17.1.9</ecNumber>
    </submittedName>
</protein>
<evidence type="ECO:0000259" key="15">
    <source>
        <dbReference type="PROSITE" id="PS51669"/>
    </source>
</evidence>
<dbReference type="SMART" id="SM00929">
    <property type="entry name" value="NADH-G_4Fe-4S_3"/>
    <property type="match status" value="1"/>
</dbReference>
<comment type="caution">
    <text evidence="17">The sequence shown here is derived from an EMBL/GenBank/DDBJ whole genome shotgun (WGS) entry which is preliminary data.</text>
</comment>
<name>A0ABV8B6Z7_9BACI</name>
<dbReference type="PROSITE" id="PS51085">
    <property type="entry name" value="2FE2S_FER_2"/>
    <property type="match status" value="1"/>
</dbReference>
<dbReference type="CDD" id="cd00207">
    <property type="entry name" value="fer2"/>
    <property type="match status" value="1"/>
</dbReference>
<evidence type="ECO:0000256" key="4">
    <source>
        <dbReference type="ARBA" id="ARBA00022485"/>
    </source>
</evidence>
<sequence>MNESSFQIQINGKEYTAKSGQTILDVTQSQDFFVPSICYHPNLGTIQTCDTCFVNAEGELVRACTTKVEPGMKIDTLSKPVKDAQYEAMFRILKNHELYCTVCDNNNGNCTLHNTVEHMEIEHQAYKFEAKPYPPDNSHPFYRYEPDQCILCGRCVEACQDLQVNETLTIDWNREVPRVIWDNDVPIDESSCVSCGHCVNVCPCNALMEKSMLGEAGYLTAIPPKVLEPMIDLTKEVEPGYREIFAISEMEAAMRQARIKRTKTVCTYCGVGCSFEMWTKDRQILRIQPTVDAPVNGISTCVKGKWGWDFVNSEERLTKPLIRKGDEFVEATWSEALNLIATKLTEIKEQHGPESIGYIASSKCSNEENYLFQKFARAVMGSNNVDNCSRYCQSPATAGLMRTVGLGGDSGTMRDIQQSDLVIVIGANPAESHPVLATRVKRAHKLHGQKLLVVDLREHELAQRADLFLRPKPSTDLIWLSAVTKYILDQGWEDKEFLKNRVNGLDEYIQSLEKFTLSYAEETTGLSQDELIKIATMIHEAKSACVLWAMGITQHMGATDASTAICNLLLITGNFGRPGTGAYPLRGHNNVQGACDFGTMPAWFPGYEPIQDQKVRERYEKAWGVSLPAEPGLNNHQMIEGVQNGKIKAMYLFGEEMALVDSNSNHVEEEFEKLEFFVVQDIFFSRTAQYADVVLPAAPSPEKDGTFTNTERRIQRFYKVFEPLGDSKPDWMIFQELANRLGANWNYQHPGEIMAEAASLAPIFAGVSYERLEKWGSLVWPVAADGTDTPLLYTERFALPDGKARLHPVDWTPPFEAGAEYDLHLNNGRLLEHFHEGNMTYRSEGLTHKVPQPWLEVSHELAKERGIEDGALVRLTSPYGHVEVRAIVTDRVAGNELYLTMNTREEREAVNRLTSSYHDKVTHTPNYKEMGVKMEILEAQGEPPLPRENHRFGNRMPQISVKVEEKWKRSDFTPIPELFEVRGDEYGEGYQAN</sequence>
<dbReference type="InterPro" id="IPR017896">
    <property type="entry name" value="4Fe4S_Fe-S-bd"/>
</dbReference>
<dbReference type="Gene3D" id="3.30.70.20">
    <property type="match status" value="1"/>
</dbReference>
<dbReference type="CDD" id="cd02753">
    <property type="entry name" value="MopB_Formate-Dh-H"/>
    <property type="match status" value="1"/>
</dbReference>
<keyword evidence="9 17" id="KW-0560">Oxidoreductase</keyword>
<evidence type="ECO:0000259" key="16">
    <source>
        <dbReference type="PROSITE" id="PS51839"/>
    </source>
</evidence>
<dbReference type="Gene3D" id="2.40.40.20">
    <property type="match status" value="1"/>
</dbReference>
<dbReference type="PROSITE" id="PS51379">
    <property type="entry name" value="4FE4S_FER_2"/>
    <property type="match status" value="2"/>
</dbReference>
<dbReference type="InterPro" id="IPR041924">
    <property type="entry name" value="Formate_Dh-H_N"/>
</dbReference>
<keyword evidence="18" id="KW-1185">Reference proteome</keyword>
<dbReference type="PROSITE" id="PS00198">
    <property type="entry name" value="4FE4S_FER_1"/>
    <property type="match status" value="1"/>
</dbReference>
<keyword evidence="5" id="KW-0500">Molybdenum</keyword>
<organism evidence="17 18">
    <name type="scientific">Bacillus songklensis</name>
    <dbReference type="NCBI Taxonomy" id="1069116"/>
    <lineage>
        <taxon>Bacteria</taxon>
        <taxon>Bacillati</taxon>
        <taxon>Bacillota</taxon>
        <taxon>Bacilli</taxon>
        <taxon>Bacillales</taxon>
        <taxon>Bacillaceae</taxon>
        <taxon>Bacillus</taxon>
    </lineage>
</organism>
<accession>A0ABV8B6Z7</accession>
<feature type="domain" description="4Fe-4S ferredoxin-type" evidence="14">
    <location>
        <begin position="140"/>
        <end position="159"/>
    </location>
</feature>
<comment type="cofactor">
    <cofactor evidence="12">
        <name>[2Fe-2S] cluster</name>
        <dbReference type="ChEBI" id="CHEBI:190135"/>
    </cofactor>
</comment>
<evidence type="ECO:0000256" key="11">
    <source>
        <dbReference type="ARBA" id="ARBA00023014"/>
    </source>
</evidence>
<reference evidence="18" key="1">
    <citation type="journal article" date="2019" name="Int. J. Syst. Evol. Microbiol.">
        <title>The Global Catalogue of Microorganisms (GCM) 10K type strain sequencing project: providing services to taxonomists for standard genome sequencing and annotation.</title>
        <authorList>
            <consortium name="The Broad Institute Genomics Platform"/>
            <consortium name="The Broad Institute Genome Sequencing Center for Infectious Disease"/>
            <person name="Wu L."/>
            <person name="Ma J."/>
        </authorList>
    </citation>
    <scope>NUCLEOTIDE SEQUENCE [LARGE SCALE GENOMIC DNA]</scope>
    <source>
        <strain evidence="18">CCUG 61889</strain>
    </source>
</reference>
<evidence type="ECO:0000313" key="17">
    <source>
        <dbReference type="EMBL" id="MFC3885150.1"/>
    </source>
</evidence>
<dbReference type="InterPro" id="IPR036010">
    <property type="entry name" value="2Fe-2S_ferredoxin-like_sf"/>
</dbReference>
<dbReference type="InterPro" id="IPR027467">
    <property type="entry name" value="MopterinOxRdtase_cofactor_BS"/>
</dbReference>
<keyword evidence="7" id="KW-0479">Metal-binding</keyword>
<evidence type="ECO:0000256" key="8">
    <source>
        <dbReference type="ARBA" id="ARBA00022737"/>
    </source>
</evidence>
<dbReference type="EMBL" id="JBHRZT010000068">
    <property type="protein sequence ID" value="MFC3885150.1"/>
    <property type="molecule type" value="Genomic_DNA"/>
</dbReference>
<evidence type="ECO:0000256" key="2">
    <source>
        <dbReference type="ARBA" id="ARBA00001966"/>
    </source>
</evidence>
<dbReference type="EC" id="1.17.1.9" evidence="17"/>
<evidence type="ECO:0000256" key="12">
    <source>
        <dbReference type="ARBA" id="ARBA00034078"/>
    </source>
</evidence>
<dbReference type="PROSITE" id="PS51839">
    <property type="entry name" value="4FE4S_HC3"/>
    <property type="match status" value="1"/>
</dbReference>
<dbReference type="Pfam" id="PF00384">
    <property type="entry name" value="Molybdopterin"/>
    <property type="match status" value="1"/>
</dbReference>
<evidence type="ECO:0000313" key="18">
    <source>
        <dbReference type="Proteomes" id="UP001595752"/>
    </source>
</evidence>
<comment type="similarity">
    <text evidence="3">In the C-terminal section; belongs to the prokaryotic molybdopterin-containing oxidoreductase family.</text>
</comment>
<dbReference type="SUPFAM" id="SSF54862">
    <property type="entry name" value="4Fe-4S ferredoxins"/>
    <property type="match status" value="1"/>
</dbReference>
<dbReference type="PANTHER" id="PTHR43105">
    <property type="entry name" value="RESPIRATORY NITRATE REDUCTASE"/>
    <property type="match status" value="1"/>
</dbReference>
<keyword evidence="11" id="KW-0411">Iron-sulfur</keyword>
<dbReference type="InterPro" id="IPR001041">
    <property type="entry name" value="2Fe-2S_ferredoxin-type"/>
</dbReference>
<evidence type="ECO:0000256" key="6">
    <source>
        <dbReference type="ARBA" id="ARBA00022714"/>
    </source>
</evidence>
<dbReference type="InterPro" id="IPR006657">
    <property type="entry name" value="MoPterin_dinucl-bd_dom"/>
</dbReference>
<dbReference type="Proteomes" id="UP001595752">
    <property type="component" value="Unassembled WGS sequence"/>
</dbReference>
<dbReference type="PIRSF" id="PIRSF036643">
    <property type="entry name" value="FDH_alpha"/>
    <property type="match status" value="1"/>
</dbReference>
<dbReference type="Pfam" id="PF13510">
    <property type="entry name" value="Fer2_4"/>
    <property type="match status" value="1"/>
</dbReference>
<feature type="domain" description="4Fe-4S His(Cys)3-ligated-type" evidence="16">
    <location>
        <begin position="80"/>
        <end position="120"/>
    </location>
</feature>